<dbReference type="PROSITE" id="PS51352">
    <property type="entry name" value="THIOREDOXIN_2"/>
    <property type="match status" value="1"/>
</dbReference>
<dbReference type="Pfam" id="PF08534">
    <property type="entry name" value="Redoxin"/>
    <property type="match status" value="1"/>
</dbReference>
<dbReference type="InterPro" id="IPR036249">
    <property type="entry name" value="Thioredoxin-like_sf"/>
</dbReference>
<dbReference type="GO" id="GO:0005737">
    <property type="term" value="C:cytoplasm"/>
    <property type="evidence" value="ECO:0007669"/>
    <property type="project" value="TreeGrafter"/>
</dbReference>
<sequence length="190" mass="20950">MSNLYELPADLPVPEDDGAADHLPGRRAPHVELLGTAGESVALDALGSGRSVIYIYPLTGRPDGDLPQGWNDIPGARGCTTEACDFRDHHGELVAAGAVRVFGLSSQDDEYQREVVERLHLPFAMLSDLGLRLADELNLPTFEADGMTLYRRLTLIIRNGVIEHVFYPVFPPNEHAQQVLAWLRENPADR</sequence>
<dbReference type="CDD" id="cd03017">
    <property type="entry name" value="PRX_BCP"/>
    <property type="match status" value="1"/>
</dbReference>
<dbReference type="AlphaFoldDB" id="A0A239NAL1"/>
<dbReference type="GO" id="GO:0045454">
    <property type="term" value="P:cell redox homeostasis"/>
    <property type="evidence" value="ECO:0007669"/>
    <property type="project" value="TreeGrafter"/>
</dbReference>
<evidence type="ECO:0000313" key="8">
    <source>
        <dbReference type="EMBL" id="SNT51935.1"/>
    </source>
</evidence>
<evidence type="ECO:0000256" key="1">
    <source>
        <dbReference type="ARBA" id="ARBA00022559"/>
    </source>
</evidence>
<organism evidence="8 9">
    <name type="scientific">Streptosporangium subroseum</name>
    <dbReference type="NCBI Taxonomy" id="106412"/>
    <lineage>
        <taxon>Bacteria</taxon>
        <taxon>Bacillati</taxon>
        <taxon>Actinomycetota</taxon>
        <taxon>Actinomycetes</taxon>
        <taxon>Streptosporangiales</taxon>
        <taxon>Streptosporangiaceae</taxon>
        <taxon>Streptosporangium</taxon>
    </lineage>
</organism>
<accession>A0A239NAL1</accession>
<dbReference type="OrthoDB" id="5296483at2"/>
<proteinExistence type="predicted"/>
<gene>
    <name evidence="8" type="ORF">SAMN05216276_105418</name>
</gene>
<keyword evidence="5" id="KW-0676">Redox-active center</keyword>
<keyword evidence="4" id="KW-1015">Disulfide bond</keyword>
<dbReference type="InterPro" id="IPR013740">
    <property type="entry name" value="Redoxin"/>
</dbReference>
<dbReference type="SUPFAM" id="SSF52833">
    <property type="entry name" value="Thioredoxin-like"/>
    <property type="match status" value="1"/>
</dbReference>
<protein>
    <submittedName>
        <fullName evidence="8">Peroxiredoxin</fullName>
    </submittedName>
</protein>
<evidence type="ECO:0000256" key="6">
    <source>
        <dbReference type="SAM" id="MobiDB-lite"/>
    </source>
</evidence>
<keyword evidence="9" id="KW-1185">Reference proteome</keyword>
<evidence type="ECO:0000256" key="3">
    <source>
        <dbReference type="ARBA" id="ARBA00023002"/>
    </source>
</evidence>
<dbReference type="PANTHER" id="PTHR42801:SF21">
    <property type="entry name" value="BCPB PROTEIN"/>
    <property type="match status" value="1"/>
</dbReference>
<dbReference type="GO" id="GO:0034599">
    <property type="term" value="P:cellular response to oxidative stress"/>
    <property type="evidence" value="ECO:0007669"/>
    <property type="project" value="TreeGrafter"/>
</dbReference>
<feature type="region of interest" description="Disordered" evidence="6">
    <location>
        <begin position="1"/>
        <end position="24"/>
    </location>
</feature>
<dbReference type="PANTHER" id="PTHR42801">
    <property type="entry name" value="THIOREDOXIN-DEPENDENT PEROXIDE REDUCTASE"/>
    <property type="match status" value="1"/>
</dbReference>
<dbReference type="InterPro" id="IPR013766">
    <property type="entry name" value="Thioredoxin_domain"/>
</dbReference>
<evidence type="ECO:0000313" key="9">
    <source>
        <dbReference type="Proteomes" id="UP000198282"/>
    </source>
</evidence>
<dbReference type="EMBL" id="FZOD01000054">
    <property type="protein sequence ID" value="SNT51935.1"/>
    <property type="molecule type" value="Genomic_DNA"/>
</dbReference>
<evidence type="ECO:0000256" key="2">
    <source>
        <dbReference type="ARBA" id="ARBA00022862"/>
    </source>
</evidence>
<evidence type="ECO:0000259" key="7">
    <source>
        <dbReference type="PROSITE" id="PS51352"/>
    </source>
</evidence>
<dbReference type="RefSeq" id="WP_089211823.1">
    <property type="nucleotide sequence ID" value="NZ_FZOD01000054.1"/>
</dbReference>
<reference evidence="8 9" key="1">
    <citation type="submission" date="2017-06" db="EMBL/GenBank/DDBJ databases">
        <authorList>
            <person name="Kim H.J."/>
            <person name="Triplett B.A."/>
        </authorList>
    </citation>
    <scope>NUCLEOTIDE SEQUENCE [LARGE SCALE GENOMIC DNA]</scope>
    <source>
        <strain evidence="8 9">CGMCC 4.2132</strain>
    </source>
</reference>
<keyword evidence="2" id="KW-0049">Antioxidant</keyword>
<keyword evidence="1" id="KW-0575">Peroxidase</keyword>
<dbReference type="Proteomes" id="UP000198282">
    <property type="component" value="Unassembled WGS sequence"/>
</dbReference>
<evidence type="ECO:0000256" key="5">
    <source>
        <dbReference type="ARBA" id="ARBA00023284"/>
    </source>
</evidence>
<name>A0A239NAL1_9ACTN</name>
<keyword evidence="3" id="KW-0560">Oxidoreductase</keyword>
<feature type="domain" description="Thioredoxin" evidence="7">
    <location>
        <begin position="22"/>
        <end position="188"/>
    </location>
</feature>
<dbReference type="InterPro" id="IPR050924">
    <property type="entry name" value="Peroxiredoxin_BCP/PrxQ"/>
</dbReference>
<dbReference type="GO" id="GO:0008379">
    <property type="term" value="F:thioredoxin peroxidase activity"/>
    <property type="evidence" value="ECO:0007669"/>
    <property type="project" value="TreeGrafter"/>
</dbReference>
<evidence type="ECO:0000256" key="4">
    <source>
        <dbReference type="ARBA" id="ARBA00023157"/>
    </source>
</evidence>
<dbReference type="Gene3D" id="3.40.30.10">
    <property type="entry name" value="Glutaredoxin"/>
    <property type="match status" value="1"/>
</dbReference>